<dbReference type="GeneID" id="63686164"/>
<dbReference type="HOGENOM" id="CLU_921404_0_0_1"/>
<organism evidence="1 2">
    <name type="scientific">Dacryopinax primogenitus (strain DJM 731)</name>
    <name type="common">Brown rot fungus</name>
    <dbReference type="NCBI Taxonomy" id="1858805"/>
    <lineage>
        <taxon>Eukaryota</taxon>
        <taxon>Fungi</taxon>
        <taxon>Dikarya</taxon>
        <taxon>Basidiomycota</taxon>
        <taxon>Agaricomycotina</taxon>
        <taxon>Dacrymycetes</taxon>
        <taxon>Dacrymycetales</taxon>
        <taxon>Dacrymycetaceae</taxon>
        <taxon>Dacryopinax</taxon>
    </lineage>
</organism>
<sequence length="302" mass="33093">MDSYDIDSTPSLPISANDSTTSLLAMLNTIHQELSNVKLAEDILHPSCKSSTSLKKPLVSGSSHDDDHIYAHHREGAETGGSGGGSREMADGELKAAIISVVHRVEIQAGEPVLVGGVPLIGLLETGGMEEDLFQPPSIHAARPEDMAATVAPPNPNNPKPGNEKMPEYLLGVLFDKEFKEELECIKELAFELGKLICHKEIAEEEERKLRVLTRECKVIHDGVWAKYVDRSKKSINQEHAAQRAAMKKSLADHKRLLALSTHEKKEKVFPFMGKLLKEYGLSAGKVALKIAPDIINQLTQN</sequence>
<proteinExistence type="predicted"/>
<accession>M5GA42</accession>
<keyword evidence="2" id="KW-1185">Reference proteome</keyword>
<dbReference type="EMBL" id="JH795861">
    <property type="protein sequence ID" value="EJU02807.1"/>
    <property type="molecule type" value="Genomic_DNA"/>
</dbReference>
<reference evidence="1 2" key="1">
    <citation type="journal article" date="2012" name="Science">
        <title>The Paleozoic origin of enzymatic lignin decomposition reconstructed from 31 fungal genomes.</title>
        <authorList>
            <person name="Floudas D."/>
            <person name="Binder M."/>
            <person name="Riley R."/>
            <person name="Barry K."/>
            <person name="Blanchette R.A."/>
            <person name="Henrissat B."/>
            <person name="Martinez A.T."/>
            <person name="Otillar R."/>
            <person name="Spatafora J.W."/>
            <person name="Yadav J.S."/>
            <person name="Aerts A."/>
            <person name="Benoit I."/>
            <person name="Boyd A."/>
            <person name="Carlson A."/>
            <person name="Copeland A."/>
            <person name="Coutinho P.M."/>
            <person name="de Vries R.P."/>
            <person name="Ferreira P."/>
            <person name="Findley K."/>
            <person name="Foster B."/>
            <person name="Gaskell J."/>
            <person name="Glotzer D."/>
            <person name="Gorecki P."/>
            <person name="Heitman J."/>
            <person name="Hesse C."/>
            <person name="Hori C."/>
            <person name="Igarashi K."/>
            <person name="Jurgens J.A."/>
            <person name="Kallen N."/>
            <person name="Kersten P."/>
            <person name="Kohler A."/>
            <person name="Kuees U."/>
            <person name="Kumar T.K.A."/>
            <person name="Kuo A."/>
            <person name="LaButti K."/>
            <person name="Larrondo L.F."/>
            <person name="Lindquist E."/>
            <person name="Ling A."/>
            <person name="Lombard V."/>
            <person name="Lucas S."/>
            <person name="Lundell T."/>
            <person name="Martin R."/>
            <person name="McLaughlin D.J."/>
            <person name="Morgenstern I."/>
            <person name="Morin E."/>
            <person name="Murat C."/>
            <person name="Nagy L.G."/>
            <person name="Nolan M."/>
            <person name="Ohm R.A."/>
            <person name="Patyshakuliyeva A."/>
            <person name="Rokas A."/>
            <person name="Ruiz-Duenas F.J."/>
            <person name="Sabat G."/>
            <person name="Salamov A."/>
            <person name="Samejima M."/>
            <person name="Schmutz J."/>
            <person name="Slot J.C."/>
            <person name="St John F."/>
            <person name="Stenlid J."/>
            <person name="Sun H."/>
            <person name="Sun S."/>
            <person name="Syed K."/>
            <person name="Tsang A."/>
            <person name="Wiebenga A."/>
            <person name="Young D."/>
            <person name="Pisabarro A."/>
            <person name="Eastwood D.C."/>
            <person name="Martin F."/>
            <person name="Cullen D."/>
            <person name="Grigoriev I.V."/>
            <person name="Hibbett D.S."/>
        </authorList>
    </citation>
    <scope>NUCLEOTIDE SEQUENCE [LARGE SCALE GENOMIC DNA]</scope>
    <source>
        <strain evidence="1 2">DJM-731 SS1</strain>
    </source>
</reference>
<evidence type="ECO:0000313" key="2">
    <source>
        <dbReference type="Proteomes" id="UP000030653"/>
    </source>
</evidence>
<dbReference type="RefSeq" id="XP_040629701.1">
    <property type="nucleotide sequence ID" value="XM_040771102.1"/>
</dbReference>
<gene>
    <name evidence="1" type="ORF">DACRYDRAFT_15395</name>
</gene>
<evidence type="ECO:0000313" key="1">
    <source>
        <dbReference type="EMBL" id="EJU02807.1"/>
    </source>
</evidence>
<dbReference type="OrthoDB" id="3419586at2759"/>
<name>M5GA42_DACPD</name>
<protein>
    <submittedName>
        <fullName evidence="1">Uncharacterized protein</fullName>
    </submittedName>
</protein>
<dbReference type="Proteomes" id="UP000030653">
    <property type="component" value="Unassembled WGS sequence"/>
</dbReference>
<dbReference type="AlphaFoldDB" id="M5GA42"/>